<dbReference type="PROSITE" id="PS00061">
    <property type="entry name" value="ADH_SHORT"/>
    <property type="match status" value="1"/>
</dbReference>
<dbReference type="InterPro" id="IPR051911">
    <property type="entry name" value="SDR_oxidoreductase"/>
</dbReference>
<comment type="caution">
    <text evidence="6">The sequence shown here is derived from an EMBL/GenBank/DDBJ whole genome shotgun (WGS) entry which is preliminary data.</text>
</comment>
<dbReference type="InterPro" id="IPR057326">
    <property type="entry name" value="KR_dom"/>
</dbReference>
<comment type="similarity">
    <text evidence="1 4">Belongs to the short-chain dehydrogenases/reductases (SDR) family.</text>
</comment>
<proteinExistence type="inferred from homology"/>
<evidence type="ECO:0000313" key="6">
    <source>
        <dbReference type="EMBL" id="KAJ5203898.1"/>
    </source>
</evidence>
<sequence>MAPRVWLITGCSSGFGDAFARELLGRGEKVIATARNIQSIAALADAGAQTFALDVTAPVDEINGFVQGALGVYGRIDVLLSNAGFVHTGGVEETKIEEDESVFRTNVFGPLNLARAVLPSMRSHRSGSIVFVSSMAAWVGSAALGTYAASKAALSIYAEALRDEVAEFGIQVSALEPGAFRSDLLGSKNMKGPSRRIKDYEGSKIRTKESQIGQLDQTQPGDVHKGAKVMVDIILGTGVAQGKNLPGRLIIGSDAYELIKSVCENHAEIFDHWKSIITQTDHQ</sequence>
<dbReference type="Proteomes" id="UP001150904">
    <property type="component" value="Unassembled WGS sequence"/>
</dbReference>
<evidence type="ECO:0000256" key="1">
    <source>
        <dbReference type="ARBA" id="ARBA00006484"/>
    </source>
</evidence>
<dbReference type="EMBL" id="JAPQKR010000012">
    <property type="protein sequence ID" value="KAJ5203898.1"/>
    <property type="molecule type" value="Genomic_DNA"/>
</dbReference>
<dbReference type="GO" id="GO:0016491">
    <property type="term" value="F:oxidoreductase activity"/>
    <property type="evidence" value="ECO:0007669"/>
    <property type="project" value="UniProtKB-KW"/>
</dbReference>
<reference evidence="6" key="1">
    <citation type="submission" date="2022-12" db="EMBL/GenBank/DDBJ databases">
        <authorList>
            <person name="Petersen C."/>
        </authorList>
    </citation>
    <scope>NUCLEOTIDE SEQUENCE</scope>
    <source>
        <strain evidence="6">IBT 15544</strain>
    </source>
</reference>
<protein>
    <recommendedName>
        <fullName evidence="5">Ketoreductase domain-containing protein</fullName>
    </recommendedName>
</protein>
<dbReference type="InterPro" id="IPR036291">
    <property type="entry name" value="NAD(P)-bd_dom_sf"/>
</dbReference>
<dbReference type="Gene3D" id="3.40.50.720">
    <property type="entry name" value="NAD(P)-binding Rossmann-like Domain"/>
    <property type="match status" value="1"/>
</dbReference>
<keyword evidence="2" id="KW-0521">NADP</keyword>
<name>A0A9W9SZH2_9EURO</name>
<feature type="domain" description="Ketoreductase" evidence="5">
    <location>
        <begin position="4"/>
        <end position="178"/>
    </location>
</feature>
<dbReference type="PANTHER" id="PTHR43976:SF16">
    <property type="entry name" value="SHORT-CHAIN DEHYDROGENASE_REDUCTASE FAMILY PROTEIN"/>
    <property type="match status" value="1"/>
</dbReference>
<dbReference type="SUPFAM" id="SSF51735">
    <property type="entry name" value="NAD(P)-binding Rossmann-fold domains"/>
    <property type="match status" value="1"/>
</dbReference>
<dbReference type="InterPro" id="IPR020904">
    <property type="entry name" value="Sc_DH/Rdtase_CS"/>
</dbReference>
<keyword evidence="3" id="KW-0560">Oxidoreductase</keyword>
<organism evidence="6 7">
    <name type="scientific">Penicillium cinerascens</name>
    <dbReference type="NCBI Taxonomy" id="70096"/>
    <lineage>
        <taxon>Eukaryota</taxon>
        <taxon>Fungi</taxon>
        <taxon>Dikarya</taxon>
        <taxon>Ascomycota</taxon>
        <taxon>Pezizomycotina</taxon>
        <taxon>Eurotiomycetes</taxon>
        <taxon>Eurotiomycetidae</taxon>
        <taxon>Eurotiales</taxon>
        <taxon>Aspergillaceae</taxon>
        <taxon>Penicillium</taxon>
    </lineage>
</organism>
<accession>A0A9W9SZH2</accession>
<keyword evidence="7" id="KW-1185">Reference proteome</keyword>
<dbReference type="CDD" id="cd05374">
    <property type="entry name" value="17beta-HSD-like_SDR_c"/>
    <property type="match status" value="1"/>
</dbReference>
<evidence type="ECO:0000256" key="2">
    <source>
        <dbReference type="ARBA" id="ARBA00022857"/>
    </source>
</evidence>
<dbReference type="GeneID" id="83179140"/>
<evidence type="ECO:0000313" key="7">
    <source>
        <dbReference type="Proteomes" id="UP001150904"/>
    </source>
</evidence>
<reference evidence="6" key="2">
    <citation type="journal article" date="2023" name="IMA Fungus">
        <title>Comparative genomic study of the Penicillium genus elucidates a diverse pangenome and 15 lateral gene transfer events.</title>
        <authorList>
            <person name="Petersen C."/>
            <person name="Sorensen T."/>
            <person name="Nielsen M.R."/>
            <person name="Sondergaard T.E."/>
            <person name="Sorensen J.L."/>
            <person name="Fitzpatrick D.A."/>
            <person name="Frisvad J.C."/>
            <person name="Nielsen K.L."/>
        </authorList>
    </citation>
    <scope>NUCLEOTIDE SEQUENCE</scope>
    <source>
        <strain evidence="6">IBT 15544</strain>
    </source>
</reference>
<dbReference type="Pfam" id="PF00106">
    <property type="entry name" value="adh_short"/>
    <property type="match status" value="1"/>
</dbReference>
<dbReference type="PRINTS" id="PR00080">
    <property type="entry name" value="SDRFAMILY"/>
</dbReference>
<dbReference type="OrthoDB" id="1274115at2759"/>
<dbReference type="PRINTS" id="PR00081">
    <property type="entry name" value="GDHRDH"/>
</dbReference>
<dbReference type="InterPro" id="IPR002347">
    <property type="entry name" value="SDR_fam"/>
</dbReference>
<evidence type="ECO:0000256" key="3">
    <source>
        <dbReference type="ARBA" id="ARBA00023002"/>
    </source>
</evidence>
<evidence type="ECO:0000256" key="4">
    <source>
        <dbReference type="RuleBase" id="RU000363"/>
    </source>
</evidence>
<dbReference type="PANTHER" id="PTHR43976">
    <property type="entry name" value="SHORT CHAIN DEHYDROGENASE"/>
    <property type="match status" value="1"/>
</dbReference>
<dbReference type="RefSeq" id="XP_058308377.1">
    <property type="nucleotide sequence ID" value="XM_058451839.1"/>
</dbReference>
<evidence type="ECO:0000259" key="5">
    <source>
        <dbReference type="SMART" id="SM00822"/>
    </source>
</evidence>
<dbReference type="AlphaFoldDB" id="A0A9W9SZH2"/>
<gene>
    <name evidence="6" type="ORF">N7498_004777</name>
</gene>
<dbReference type="SMART" id="SM00822">
    <property type="entry name" value="PKS_KR"/>
    <property type="match status" value="1"/>
</dbReference>